<dbReference type="EMBL" id="JAAWWB010000012">
    <property type="protein sequence ID" value="KAG6769852.1"/>
    <property type="molecule type" value="Genomic_DNA"/>
</dbReference>
<organism evidence="2 3">
    <name type="scientific">Populus tomentosa</name>
    <name type="common">Chinese white poplar</name>
    <dbReference type="NCBI Taxonomy" id="118781"/>
    <lineage>
        <taxon>Eukaryota</taxon>
        <taxon>Viridiplantae</taxon>
        <taxon>Streptophyta</taxon>
        <taxon>Embryophyta</taxon>
        <taxon>Tracheophyta</taxon>
        <taxon>Spermatophyta</taxon>
        <taxon>Magnoliopsida</taxon>
        <taxon>eudicotyledons</taxon>
        <taxon>Gunneridae</taxon>
        <taxon>Pentapetalae</taxon>
        <taxon>rosids</taxon>
        <taxon>fabids</taxon>
        <taxon>Malpighiales</taxon>
        <taxon>Salicaceae</taxon>
        <taxon>Saliceae</taxon>
        <taxon>Populus</taxon>
    </lineage>
</organism>
<evidence type="ECO:0000313" key="2">
    <source>
        <dbReference type="EMBL" id="KAG6769852.1"/>
    </source>
</evidence>
<name>A0A8X8CXG0_POPTO</name>
<keyword evidence="3" id="KW-1185">Reference proteome</keyword>
<protein>
    <submittedName>
        <fullName evidence="2">Uncharacterized protein</fullName>
    </submittedName>
</protein>
<proteinExistence type="predicted"/>
<evidence type="ECO:0000256" key="1">
    <source>
        <dbReference type="SAM" id="MobiDB-lite"/>
    </source>
</evidence>
<reference evidence="2" key="1">
    <citation type="journal article" date="2020" name="bioRxiv">
        <title>Hybrid origin of Populus tomentosa Carr. identified through genome sequencing and phylogenomic analysis.</title>
        <authorList>
            <person name="An X."/>
            <person name="Gao K."/>
            <person name="Chen Z."/>
            <person name="Li J."/>
            <person name="Yang X."/>
            <person name="Yang X."/>
            <person name="Zhou J."/>
            <person name="Guo T."/>
            <person name="Zhao T."/>
            <person name="Huang S."/>
            <person name="Miao D."/>
            <person name="Khan W.U."/>
            <person name="Rao P."/>
            <person name="Ye M."/>
            <person name="Lei B."/>
            <person name="Liao W."/>
            <person name="Wang J."/>
            <person name="Ji L."/>
            <person name="Li Y."/>
            <person name="Guo B."/>
            <person name="Mustafa N.S."/>
            <person name="Li S."/>
            <person name="Yun Q."/>
            <person name="Keller S.R."/>
            <person name="Mao J."/>
            <person name="Zhang R."/>
            <person name="Strauss S.H."/>
        </authorList>
    </citation>
    <scope>NUCLEOTIDE SEQUENCE</scope>
    <source>
        <strain evidence="2">GM15</strain>
        <tissue evidence="2">Leaf</tissue>
    </source>
</reference>
<evidence type="ECO:0000313" key="3">
    <source>
        <dbReference type="Proteomes" id="UP000886885"/>
    </source>
</evidence>
<gene>
    <name evidence="2" type="ORF">POTOM_025518</name>
</gene>
<accession>A0A8X8CXG0</accession>
<sequence>MTFICDRSPPLLNSGFQASGLMHGGDNEMAALEAEIGSVDGENAVPKNERAHVMDRRKNGSQGGQQIASIASGGKSKAI</sequence>
<dbReference type="Proteomes" id="UP000886885">
    <property type="component" value="Chromosome 6D"/>
</dbReference>
<comment type="caution">
    <text evidence="2">The sequence shown here is derived from an EMBL/GenBank/DDBJ whole genome shotgun (WGS) entry which is preliminary data.</text>
</comment>
<dbReference type="AlphaFoldDB" id="A0A8X8CXG0"/>
<feature type="region of interest" description="Disordered" evidence="1">
    <location>
        <begin position="55"/>
        <end position="79"/>
    </location>
</feature>